<comment type="subcellular location">
    <subcellularLocation>
        <location evidence="7">Cytoplasm</location>
    </subcellularLocation>
</comment>
<feature type="binding site" evidence="7">
    <location>
        <position position="118"/>
    </location>
    <ligand>
        <name>ATP</name>
        <dbReference type="ChEBI" id="CHEBI:30616"/>
    </ligand>
</feature>
<accession>A0ABS7JMQ3</accession>
<dbReference type="Proteomes" id="UP000700059">
    <property type="component" value="Unassembled WGS sequence"/>
</dbReference>
<keyword evidence="5 7" id="KW-0067">ATP-binding</keyword>
<keyword evidence="4 7" id="KW-0418">Kinase</keyword>
<comment type="subunit">
    <text evidence="7">Monomer.</text>
</comment>
<comment type="function">
    <text evidence="7">Catalyzes the specific phosphorylation of the 3-hydroxyl group of shikimic acid using ATP as a cosubstrate.</text>
</comment>
<feature type="binding site" evidence="7">
    <location>
        <position position="134"/>
    </location>
    <ligand>
        <name>substrate</name>
    </ligand>
</feature>
<feature type="binding site" evidence="7">
    <location>
        <position position="82"/>
    </location>
    <ligand>
        <name>substrate</name>
    </ligand>
</feature>
<dbReference type="InterPro" id="IPR000623">
    <property type="entry name" value="Shikimate_kinase/TSH1"/>
</dbReference>
<keyword evidence="9" id="KW-1185">Reference proteome</keyword>
<keyword evidence="7" id="KW-0479">Metal-binding</keyword>
<keyword evidence="6 7" id="KW-0057">Aromatic amino acid biosynthesis</keyword>
<dbReference type="HAMAP" id="MF_00109">
    <property type="entry name" value="Shikimate_kinase"/>
    <property type="match status" value="1"/>
</dbReference>
<dbReference type="GO" id="GO:0016301">
    <property type="term" value="F:kinase activity"/>
    <property type="evidence" value="ECO:0007669"/>
    <property type="project" value="UniProtKB-KW"/>
</dbReference>
<dbReference type="Gene3D" id="3.40.50.300">
    <property type="entry name" value="P-loop containing nucleotide triphosphate hydrolases"/>
    <property type="match status" value="1"/>
</dbReference>
<feature type="binding site" evidence="7">
    <location>
        <position position="35"/>
    </location>
    <ligand>
        <name>substrate</name>
    </ligand>
</feature>
<keyword evidence="2 7" id="KW-0808">Transferase</keyword>
<evidence type="ECO:0000256" key="3">
    <source>
        <dbReference type="ARBA" id="ARBA00022741"/>
    </source>
</evidence>
<comment type="catalytic activity">
    <reaction evidence="7">
        <text>shikimate + ATP = 3-phosphoshikimate + ADP + H(+)</text>
        <dbReference type="Rhea" id="RHEA:13121"/>
        <dbReference type="ChEBI" id="CHEBI:15378"/>
        <dbReference type="ChEBI" id="CHEBI:30616"/>
        <dbReference type="ChEBI" id="CHEBI:36208"/>
        <dbReference type="ChEBI" id="CHEBI:145989"/>
        <dbReference type="ChEBI" id="CHEBI:456216"/>
        <dbReference type="EC" id="2.7.1.71"/>
    </reaction>
</comment>
<proteinExistence type="inferred from homology"/>
<dbReference type="PANTHER" id="PTHR21087">
    <property type="entry name" value="SHIKIMATE KINASE"/>
    <property type="match status" value="1"/>
</dbReference>
<comment type="similarity">
    <text evidence="7">Belongs to the shikimate kinase family.</text>
</comment>
<dbReference type="CDD" id="cd00464">
    <property type="entry name" value="SK"/>
    <property type="match status" value="1"/>
</dbReference>
<dbReference type="Pfam" id="PF01202">
    <property type="entry name" value="SKI"/>
    <property type="match status" value="1"/>
</dbReference>
<evidence type="ECO:0000256" key="5">
    <source>
        <dbReference type="ARBA" id="ARBA00022840"/>
    </source>
</evidence>
<keyword evidence="7" id="KW-0963">Cytoplasm</keyword>
<gene>
    <name evidence="7" type="primary">aroK</name>
    <name evidence="8" type="ORF">K4G57_04135</name>
</gene>
<dbReference type="PRINTS" id="PR01100">
    <property type="entry name" value="SHIKIMTKNASE"/>
</dbReference>
<evidence type="ECO:0000313" key="9">
    <source>
        <dbReference type="Proteomes" id="UP000700059"/>
    </source>
</evidence>
<sequence>MNSTNCVLIGFMGSGKSTIARAIHKENGALAIDSDLLIAYQENLSITEIFATKGEAYFRELESKFCDFTAKHITHTIIATGGGMPIFCNVKKMGKVFLLHLDFETIFTRLNNEEIAKRPLFHKKDSAFKLYKERLKIYQNSAHYTIDANKSIPNITQEILSLL</sequence>
<dbReference type="EC" id="2.7.1.71" evidence="7"/>
<keyword evidence="1 7" id="KW-0028">Amino-acid biosynthesis</keyword>
<evidence type="ECO:0000256" key="1">
    <source>
        <dbReference type="ARBA" id="ARBA00022605"/>
    </source>
</evidence>
<dbReference type="RefSeq" id="WP_221531842.1">
    <property type="nucleotide sequence ID" value="NZ_JAIGYP010000004.1"/>
</dbReference>
<evidence type="ECO:0000256" key="4">
    <source>
        <dbReference type="ARBA" id="ARBA00022777"/>
    </source>
</evidence>
<keyword evidence="3 7" id="KW-0547">Nucleotide-binding</keyword>
<reference evidence="8 9" key="1">
    <citation type="submission" date="2021-08" db="EMBL/GenBank/DDBJ databases">
        <title>Helicobacter spp. isolated from feces of Anatolian Ground Squirrel (Spermophilus xanthoprymnus) in Turkey.</title>
        <authorList>
            <person name="Aydin F."/>
            <person name="Abay S."/>
            <person name="Kayman T."/>
            <person name="Karakaya E."/>
            <person name="Saticioglu I.B."/>
        </authorList>
    </citation>
    <scope>NUCLEOTIDE SEQUENCE [LARGE SCALE GENOMIC DNA]</scope>
    <source>
        <strain evidence="8 9">Faydin-H70</strain>
    </source>
</reference>
<comment type="caution">
    <text evidence="7">Lacks conserved residue(s) required for the propagation of feature annotation.</text>
</comment>
<organism evidence="8 9">
    <name type="scientific">Helicobacter turcicus</name>
    <dbReference type="NCBI Taxonomy" id="2867412"/>
    <lineage>
        <taxon>Bacteria</taxon>
        <taxon>Pseudomonadati</taxon>
        <taxon>Campylobacterota</taxon>
        <taxon>Epsilonproteobacteria</taxon>
        <taxon>Campylobacterales</taxon>
        <taxon>Helicobacteraceae</taxon>
        <taxon>Helicobacter</taxon>
    </lineage>
</organism>
<evidence type="ECO:0000256" key="6">
    <source>
        <dbReference type="ARBA" id="ARBA00023141"/>
    </source>
</evidence>
<evidence type="ECO:0000256" key="2">
    <source>
        <dbReference type="ARBA" id="ARBA00022679"/>
    </source>
</evidence>
<dbReference type="PANTHER" id="PTHR21087:SF16">
    <property type="entry name" value="SHIKIMATE KINASE 1, CHLOROPLASTIC"/>
    <property type="match status" value="1"/>
</dbReference>
<comment type="cofactor">
    <cofactor evidence="7">
        <name>Mg(2+)</name>
        <dbReference type="ChEBI" id="CHEBI:18420"/>
    </cofactor>
    <text evidence="7">Binds 1 Mg(2+) ion per subunit.</text>
</comment>
<evidence type="ECO:0000256" key="7">
    <source>
        <dbReference type="HAMAP-Rule" id="MF_00109"/>
    </source>
</evidence>
<keyword evidence="7" id="KW-0460">Magnesium</keyword>
<comment type="caution">
    <text evidence="8">The sequence shown here is derived from an EMBL/GenBank/DDBJ whole genome shotgun (WGS) entry which is preliminary data.</text>
</comment>
<dbReference type="SUPFAM" id="SSF52540">
    <property type="entry name" value="P-loop containing nucleoside triphosphate hydrolases"/>
    <property type="match status" value="1"/>
</dbReference>
<comment type="pathway">
    <text evidence="7">Metabolic intermediate biosynthesis; chorismate biosynthesis; chorismate from D-erythrose 4-phosphate and phosphoenolpyruvate: step 5/7.</text>
</comment>
<feature type="binding site" evidence="7">
    <location>
        <position position="17"/>
    </location>
    <ligand>
        <name>Mg(2+)</name>
        <dbReference type="ChEBI" id="CHEBI:18420"/>
    </ligand>
</feature>
<feature type="binding site" evidence="7">
    <location>
        <begin position="13"/>
        <end position="18"/>
    </location>
    <ligand>
        <name>ATP</name>
        <dbReference type="ChEBI" id="CHEBI:30616"/>
    </ligand>
</feature>
<protein>
    <recommendedName>
        <fullName evidence="7">Shikimate kinase</fullName>
        <shortName evidence="7">SK</shortName>
        <ecNumber evidence="7">2.7.1.71</ecNumber>
    </recommendedName>
</protein>
<feature type="binding site" evidence="7">
    <location>
        <position position="59"/>
    </location>
    <ligand>
        <name>substrate</name>
    </ligand>
</feature>
<evidence type="ECO:0000313" key="8">
    <source>
        <dbReference type="EMBL" id="MBX7490655.1"/>
    </source>
</evidence>
<dbReference type="EMBL" id="JAIGYQ010000004">
    <property type="protein sequence ID" value="MBX7490655.1"/>
    <property type="molecule type" value="Genomic_DNA"/>
</dbReference>
<dbReference type="InterPro" id="IPR027417">
    <property type="entry name" value="P-loop_NTPase"/>
</dbReference>
<dbReference type="InterPro" id="IPR031322">
    <property type="entry name" value="Shikimate/glucono_kinase"/>
</dbReference>
<name>A0ABS7JMQ3_9HELI</name>